<dbReference type="EMBL" id="JAEAOA010001797">
    <property type="protein sequence ID" value="KAK3597595.1"/>
    <property type="molecule type" value="Genomic_DNA"/>
</dbReference>
<reference evidence="2" key="2">
    <citation type="journal article" date="2021" name="Genome Biol. Evol.">
        <title>Developing a high-quality reference genome for a parasitic bivalve with doubly uniparental inheritance (Bivalvia: Unionida).</title>
        <authorList>
            <person name="Smith C.H."/>
        </authorList>
    </citation>
    <scope>NUCLEOTIDE SEQUENCE</scope>
    <source>
        <strain evidence="2">CHS0354</strain>
        <tissue evidence="2">Mantle</tissue>
    </source>
</reference>
<comment type="caution">
    <text evidence="2">The sequence shown here is derived from an EMBL/GenBank/DDBJ whole genome shotgun (WGS) entry which is preliminary data.</text>
</comment>
<reference evidence="2" key="1">
    <citation type="journal article" date="2021" name="Genome Biol. Evol.">
        <title>A High-Quality Reference Genome for a Parasitic Bivalve with Doubly Uniparental Inheritance (Bivalvia: Unionida).</title>
        <authorList>
            <person name="Smith C.H."/>
        </authorList>
    </citation>
    <scope>NUCLEOTIDE SEQUENCE</scope>
    <source>
        <strain evidence="2">CHS0354</strain>
    </source>
</reference>
<sequence>MYKASSEADKKTNLKRPRMERVVAVPSFSNDETENANRGKRGRKQNQVLSTDDEIESKLEPLSVPEMDQLVLDPDEISRWEKEEERFTDLSPDCKSKVALEKKALPRSVMESAGKVLYQKPMQPTLASAMSSPSIKPQPAKTRHVFLDREGTPEERQKIDKKIEKTVNRAK</sequence>
<evidence type="ECO:0000313" key="2">
    <source>
        <dbReference type="EMBL" id="KAK3597595.1"/>
    </source>
</evidence>
<dbReference type="Proteomes" id="UP001195483">
    <property type="component" value="Unassembled WGS sequence"/>
</dbReference>
<proteinExistence type="predicted"/>
<dbReference type="AlphaFoldDB" id="A0AAE0STY6"/>
<protein>
    <submittedName>
        <fullName evidence="2">Uncharacterized protein</fullName>
    </submittedName>
</protein>
<accession>A0AAE0STY6</accession>
<reference evidence="2" key="3">
    <citation type="submission" date="2023-05" db="EMBL/GenBank/DDBJ databases">
        <authorList>
            <person name="Smith C.H."/>
        </authorList>
    </citation>
    <scope>NUCLEOTIDE SEQUENCE</scope>
    <source>
        <strain evidence="2">CHS0354</strain>
        <tissue evidence="2">Mantle</tissue>
    </source>
</reference>
<evidence type="ECO:0000313" key="3">
    <source>
        <dbReference type="Proteomes" id="UP001195483"/>
    </source>
</evidence>
<organism evidence="2 3">
    <name type="scientific">Potamilus streckersoni</name>
    <dbReference type="NCBI Taxonomy" id="2493646"/>
    <lineage>
        <taxon>Eukaryota</taxon>
        <taxon>Metazoa</taxon>
        <taxon>Spiralia</taxon>
        <taxon>Lophotrochozoa</taxon>
        <taxon>Mollusca</taxon>
        <taxon>Bivalvia</taxon>
        <taxon>Autobranchia</taxon>
        <taxon>Heteroconchia</taxon>
        <taxon>Palaeoheterodonta</taxon>
        <taxon>Unionida</taxon>
        <taxon>Unionoidea</taxon>
        <taxon>Unionidae</taxon>
        <taxon>Ambleminae</taxon>
        <taxon>Lampsilini</taxon>
        <taxon>Potamilus</taxon>
    </lineage>
</organism>
<keyword evidence="3" id="KW-1185">Reference proteome</keyword>
<evidence type="ECO:0000256" key="1">
    <source>
        <dbReference type="SAM" id="MobiDB-lite"/>
    </source>
</evidence>
<name>A0AAE0STY6_9BIVA</name>
<feature type="region of interest" description="Disordered" evidence="1">
    <location>
        <begin position="127"/>
        <end position="171"/>
    </location>
</feature>
<feature type="compositionally biased region" description="Basic and acidic residues" evidence="1">
    <location>
        <begin position="1"/>
        <end position="21"/>
    </location>
</feature>
<feature type="compositionally biased region" description="Basic and acidic residues" evidence="1">
    <location>
        <begin position="145"/>
        <end position="171"/>
    </location>
</feature>
<feature type="region of interest" description="Disordered" evidence="1">
    <location>
        <begin position="1"/>
        <end position="68"/>
    </location>
</feature>
<gene>
    <name evidence="2" type="ORF">CHS0354_030139</name>
</gene>